<dbReference type="EMBL" id="CP061336">
    <property type="protein sequence ID" value="QNU68126.1"/>
    <property type="molecule type" value="Genomic_DNA"/>
</dbReference>
<evidence type="ECO:0000313" key="2">
    <source>
        <dbReference type="Proteomes" id="UP000306409"/>
    </source>
</evidence>
<protein>
    <submittedName>
        <fullName evidence="1">DUF4885 family protein</fullName>
    </submittedName>
</protein>
<name>A0A4U7J8B8_9FIRM</name>
<dbReference type="KEGG" id="rher:EHE19_006760"/>
<dbReference type="Pfam" id="PF16226">
    <property type="entry name" value="DUF4885"/>
    <property type="match status" value="1"/>
</dbReference>
<accession>A0A4U7J8B8</accession>
<keyword evidence="2" id="KW-1185">Reference proteome</keyword>
<proteinExistence type="predicted"/>
<sequence length="329" mass="37780">MGINTTYTNYYNIKGIYTTETPQTPAWKKKYEVTTDEIKSKNYSQNSDVYKAYCKLEEIYYSASVSNRSKYKSVDELSNALGQKYLFSSTYKDYSYSQRRAMYENELEMTLYGCLSGGGNLNDPHLSGAVSEPSESDMKSYNRQMVNLQFQNILSKFGISLAPSDNLYLTIDPFEYQLKVLGIEDEELIRQLEEALNNGDNSRQLFFHILHNCSTNISDNVRTKYRALKDFQNVTGLDLRNFIQVDNKFINKEGINALDIYKESLKTTKAVPNEFKGSAYLYFNSLLQKLSKVNFSEIPDLNLSIGYKNGVLYDISNENVQIETFNVSV</sequence>
<dbReference type="InterPro" id="IPR032617">
    <property type="entry name" value="DUF4885"/>
</dbReference>
<gene>
    <name evidence="1" type="ORF">EHE19_006760</name>
</gene>
<dbReference type="Proteomes" id="UP000306409">
    <property type="component" value="Chromosome"/>
</dbReference>
<reference evidence="1 2" key="1">
    <citation type="submission" date="2020-09" db="EMBL/GenBank/DDBJ databases">
        <title>Characterization and genome sequencing of Ruminiclostridium sp. nov. MA18.</title>
        <authorList>
            <person name="Rettenmaier R."/>
            <person name="Kowollik M.-L."/>
            <person name="Liebl W."/>
            <person name="Zverlov V."/>
        </authorList>
    </citation>
    <scope>NUCLEOTIDE SEQUENCE [LARGE SCALE GENOMIC DNA]</scope>
    <source>
        <strain evidence="1 2">MA18</strain>
    </source>
</reference>
<dbReference type="AlphaFoldDB" id="A0A4U7J8B8"/>
<organism evidence="1 2">
    <name type="scientific">Ruminiclostridium herbifermentans</name>
    <dbReference type="NCBI Taxonomy" id="2488810"/>
    <lineage>
        <taxon>Bacteria</taxon>
        <taxon>Bacillati</taxon>
        <taxon>Bacillota</taxon>
        <taxon>Clostridia</taxon>
        <taxon>Eubacteriales</taxon>
        <taxon>Oscillospiraceae</taxon>
        <taxon>Ruminiclostridium</taxon>
    </lineage>
</organism>
<dbReference type="OrthoDB" id="2056069at2"/>
<dbReference type="RefSeq" id="WP_137698870.1">
    <property type="nucleotide sequence ID" value="NZ_CP061336.1"/>
</dbReference>
<evidence type="ECO:0000313" key="1">
    <source>
        <dbReference type="EMBL" id="QNU68126.1"/>
    </source>
</evidence>